<evidence type="ECO:0000313" key="2">
    <source>
        <dbReference type="Proteomes" id="UP000267268"/>
    </source>
</evidence>
<keyword evidence="2" id="KW-1185">Reference proteome</keyword>
<dbReference type="Proteomes" id="UP000267268">
    <property type="component" value="Chromosome 1"/>
</dbReference>
<dbReference type="KEGG" id="fll:EI427_12985"/>
<dbReference type="AlphaFoldDB" id="A0A3S9P4I0"/>
<organism evidence="1 2">
    <name type="scientific">Flammeovirga pectinis</name>
    <dbReference type="NCBI Taxonomy" id="2494373"/>
    <lineage>
        <taxon>Bacteria</taxon>
        <taxon>Pseudomonadati</taxon>
        <taxon>Bacteroidota</taxon>
        <taxon>Cytophagia</taxon>
        <taxon>Cytophagales</taxon>
        <taxon>Flammeovirgaceae</taxon>
        <taxon>Flammeovirga</taxon>
    </lineage>
</organism>
<reference evidence="1 2" key="1">
    <citation type="submission" date="2018-12" db="EMBL/GenBank/DDBJ databases">
        <title>Flammeovirga pectinis sp. nov., isolated from the gut of the Korean scallop, Patinopecten yessoensis.</title>
        <authorList>
            <person name="Bae J.-W."/>
            <person name="Jeong Y.-S."/>
            <person name="Kang W."/>
        </authorList>
    </citation>
    <scope>NUCLEOTIDE SEQUENCE [LARGE SCALE GENOMIC DNA]</scope>
    <source>
        <strain evidence="1 2">L12M1</strain>
    </source>
</reference>
<gene>
    <name evidence="1" type="ORF">EI427_12985</name>
</gene>
<dbReference type="InterPro" id="IPR024250">
    <property type="entry name" value="DUF2711"/>
</dbReference>
<dbReference type="Pfam" id="PF10924">
    <property type="entry name" value="DUF2711"/>
    <property type="match status" value="1"/>
</dbReference>
<dbReference type="RefSeq" id="WP_126615304.1">
    <property type="nucleotide sequence ID" value="NZ_CP034562.1"/>
</dbReference>
<dbReference type="OrthoDB" id="9151069at2"/>
<name>A0A3S9P4I0_9BACT</name>
<protein>
    <submittedName>
        <fullName evidence="1">DUF2711 family protein</fullName>
    </submittedName>
</protein>
<proteinExistence type="predicted"/>
<evidence type="ECO:0000313" key="1">
    <source>
        <dbReference type="EMBL" id="AZQ63120.1"/>
    </source>
</evidence>
<dbReference type="EMBL" id="CP034562">
    <property type="protein sequence ID" value="AZQ63120.1"/>
    <property type="molecule type" value="Genomic_DNA"/>
</dbReference>
<sequence>MKVIEDKNLYPDEKTPLLNHYSDFDSVYIALLPFFKLYRENYSSFSSKKIATIDDINDIEDEEIINILKTSNTVIYASNDDYPNNEEILEKGIIVTWSEIISNTKIQNNRDLNKALMTSIGGYKKKLQREDLLEILNNHTINNEIWHPTEGLFDTFSISLIYKLLIHINIKSVIIEDETYENSRTIDIQTLTEKEFQEMINSDDYYIYTDDKSLLFSISWDFFFFFIAINENVISKELVENIFEGFWANEKTNHLWTWKEGEMEKILNT</sequence>
<accession>A0A3S9P4I0</accession>